<evidence type="ECO:0000313" key="3">
    <source>
        <dbReference type="Proteomes" id="UP000825935"/>
    </source>
</evidence>
<comment type="caution">
    <text evidence="2">The sequence shown here is derived from an EMBL/GenBank/DDBJ whole genome shotgun (WGS) entry which is preliminary data.</text>
</comment>
<dbReference type="PANTHER" id="PTHR33872">
    <property type="entry name" value="DNA POLYMERASE EPSILON CATALYTIC SUBUNIT A"/>
    <property type="match status" value="1"/>
</dbReference>
<organism evidence="2 3">
    <name type="scientific">Ceratopteris richardii</name>
    <name type="common">Triangle waterfern</name>
    <dbReference type="NCBI Taxonomy" id="49495"/>
    <lineage>
        <taxon>Eukaryota</taxon>
        <taxon>Viridiplantae</taxon>
        <taxon>Streptophyta</taxon>
        <taxon>Embryophyta</taxon>
        <taxon>Tracheophyta</taxon>
        <taxon>Polypodiopsida</taxon>
        <taxon>Polypodiidae</taxon>
        <taxon>Polypodiales</taxon>
        <taxon>Pteridineae</taxon>
        <taxon>Pteridaceae</taxon>
        <taxon>Parkerioideae</taxon>
        <taxon>Ceratopteris</taxon>
    </lineage>
</organism>
<protein>
    <submittedName>
        <fullName evidence="2">Uncharacterized protein</fullName>
    </submittedName>
</protein>
<sequence>MIFFLVNVSCSILRTGKSDAGSSLTNTEIEGFRNRQKVVTQEHLEAATQQADERRRCHKESIKVNNGLSEASAETTLRAASRSAHEEAENGNSYKNWWTKSSSAFLNEPAIKRLEAAYRTYSAQFHVANIANFRIQTQ</sequence>
<name>A0A8T2SHW1_CERRI</name>
<reference evidence="2" key="1">
    <citation type="submission" date="2021-08" db="EMBL/GenBank/DDBJ databases">
        <title>WGS assembly of Ceratopteris richardii.</title>
        <authorList>
            <person name="Marchant D.B."/>
            <person name="Chen G."/>
            <person name="Jenkins J."/>
            <person name="Shu S."/>
            <person name="Leebens-Mack J."/>
            <person name="Grimwood J."/>
            <person name="Schmutz J."/>
            <person name="Soltis P."/>
            <person name="Soltis D."/>
            <person name="Chen Z.-H."/>
        </authorList>
    </citation>
    <scope>NUCLEOTIDE SEQUENCE</scope>
    <source>
        <strain evidence="2">Whitten #5841</strain>
        <tissue evidence="2">Leaf</tissue>
    </source>
</reference>
<dbReference type="EMBL" id="CM035425">
    <property type="protein sequence ID" value="KAH7331967.1"/>
    <property type="molecule type" value="Genomic_DNA"/>
</dbReference>
<dbReference type="OrthoDB" id="1858881at2759"/>
<dbReference type="PANTHER" id="PTHR33872:SF2">
    <property type="entry name" value="DNA POLYMERASE EPSILON CATALYTIC SUBUNIT A"/>
    <property type="match status" value="1"/>
</dbReference>
<evidence type="ECO:0000313" key="2">
    <source>
        <dbReference type="EMBL" id="KAH7331967.1"/>
    </source>
</evidence>
<dbReference type="AlphaFoldDB" id="A0A8T2SHW1"/>
<proteinExistence type="predicted"/>
<gene>
    <name evidence="2" type="ORF">KP509_20G061000</name>
</gene>
<accession>A0A8T2SHW1</accession>
<evidence type="ECO:0000256" key="1">
    <source>
        <dbReference type="SAM" id="MobiDB-lite"/>
    </source>
</evidence>
<feature type="region of interest" description="Disordered" evidence="1">
    <location>
        <begin position="73"/>
        <end position="92"/>
    </location>
</feature>
<dbReference type="Proteomes" id="UP000825935">
    <property type="component" value="Chromosome 20"/>
</dbReference>
<keyword evidence="3" id="KW-1185">Reference proteome</keyword>